<reference evidence="5 6" key="1">
    <citation type="submission" date="2024-03" db="EMBL/GenBank/DDBJ databases">
        <title>The Acrasis kona genome and developmental transcriptomes reveal deep origins of eukaryotic multicellular pathways.</title>
        <authorList>
            <person name="Sheikh S."/>
            <person name="Fu C.-J."/>
            <person name="Brown M.W."/>
            <person name="Baldauf S.L."/>
        </authorList>
    </citation>
    <scope>NUCLEOTIDE SEQUENCE [LARGE SCALE GENOMIC DNA]</scope>
    <source>
        <strain evidence="5 6">ATCC MYA-3509</strain>
    </source>
</reference>
<evidence type="ECO:0000256" key="3">
    <source>
        <dbReference type="SAM" id="MobiDB-lite"/>
    </source>
</evidence>
<gene>
    <name evidence="5" type="ORF">AKO1_005223</name>
</gene>
<organism evidence="5 6">
    <name type="scientific">Acrasis kona</name>
    <dbReference type="NCBI Taxonomy" id="1008807"/>
    <lineage>
        <taxon>Eukaryota</taxon>
        <taxon>Discoba</taxon>
        <taxon>Heterolobosea</taxon>
        <taxon>Tetramitia</taxon>
        <taxon>Eutetramitia</taxon>
        <taxon>Acrasidae</taxon>
        <taxon>Acrasis</taxon>
    </lineage>
</organism>
<dbReference type="Gene3D" id="1.10.8.60">
    <property type="match status" value="1"/>
</dbReference>
<evidence type="ECO:0000256" key="1">
    <source>
        <dbReference type="ARBA" id="ARBA00006184"/>
    </source>
</evidence>
<dbReference type="InterPro" id="IPR003593">
    <property type="entry name" value="AAA+_ATPase"/>
</dbReference>
<dbReference type="GO" id="GO:0033314">
    <property type="term" value="P:mitotic DNA replication checkpoint signaling"/>
    <property type="evidence" value="ECO:0007669"/>
    <property type="project" value="TreeGrafter"/>
</dbReference>
<dbReference type="InterPro" id="IPR015163">
    <property type="entry name" value="Cdc6_C"/>
</dbReference>
<keyword evidence="2" id="KW-0235">DNA replication</keyword>
<dbReference type="Pfam" id="PF09079">
    <property type="entry name" value="WHD_Cdc6"/>
    <property type="match status" value="1"/>
</dbReference>
<accession>A0AAW2YL84</accession>
<dbReference type="PANTHER" id="PTHR10763">
    <property type="entry name" value="CELL DIVISION CONTROL PROTEIN 6-RELATED"/>
    <property type="match status" value="1"/>
</dbReference>
<dbReference type="InterPro" id="IPR050311">
    <property type="entry name" value="ORC1/CDC6"/>
</dbReference>
<protein>
    <recommendedName>
        <fullName evidence="4">AAA+ ATPase domain-containing protein</fullName>
    </recommendedName>
</protein>
<dbReference type="InterPro" id="IPR027417">
    <property type="entry name" value="P-loop_NTPase"/>
</dbReference>
<dbReference type="GO" id="GO:0006270">
    <property type="term" value="P:DNA replication initiation"/>
    <property type="evidence" value="ECO:0007669"/>
    <property type="project" value="TreeGrafter"/>
</dbReference>
<proteinExistence type="inferred from homology"/>
<sequence>MCDNEVAEEFTLALARMNEQALRKVLTLVADHLIRLGSENAKASGVIKVEHEDPVLTEESGDETFNPPVEIKKETKRPRPKKITNCTSDSAIEISSPLKKKTRTEIVSDLPTEQIAEKKQDTEQKQIDKMDEITSTTPIKSRKRKTQNFEAKQPQNSEVITETTTFTTPIKNLKKSPFVTTGTVTRNRTTPTKPSKDKPTTPVLRDPAQELPTNVEGLTWEQKISNARKALSRDGLANFEFNLHGREQELKQFTDIISNTTKKGIGSSIFVSGQPGTGKTTLITQVINRYPNTTSILLNCMSCKTEPLLLKFMCAALFLDADEITFEDICREVRQMKDNAVVLILDEVEALPYELKERILEMTTSSSLIVVGIANELVGETVQQFNHKITFCTYKKDAIKQILYERIRLAVGDGVLFNDAAVNMIANKCLVEGGVRTALDVAKKCLSECKEGSVIGLANVNAVYSKYYTSTSKLSSIKALPFQQKLLLCASWLFKEHQGVNQTFNIGGLINYFKSLSAQHNIQIAESDTSLMNSCKSLVDQSFLKIEKKKANESINTNSIVSALVSKNDLEQALNGEVTLFKNILEAKWKGVPSHLA</sequence>
<feature type="region of interest" description="Disordered" evidence="3">
    <location>
        <begin position="105"/>
        <end position="128"/>
    </location>
</feature>
<dbReference type="EMBL" id="JAOPGA020000237">
    <property type="protein sequence ID" value="KAL0477790.1"/>
    <property type="molecule type" value="Genomic_DNA"/>
</dbReference>
<evidence type="ECO:0000256" key="2">
    <source>
        <dbReference type="ARBA" id="ARBA00022705"/>
    </source>
</evidence>
<dbReference type="GO" id="GO:0005634">
    <property type="term" value="C:nucleus"/>
    <property type="evidence" value="ECO:0007669"/>
    <property type="project" value="TreeGrafter"/>
</dbReference>
<evidence type="ECO:0000313" key="6">
    <source>
        <dbReference type="Proteomes" id="UP001431209"/>
    </source>
</evidence>
<feature type="compositionally biased region" description="Low complexity" evidence="3">
    <location>
        <begin position="182"/>
        <end position="193"/>
    </location>
</feature>
<evidence type="ECO:0000259" key="4">
    <source>
        <dbReference type="SMART" id="SM00382"/>
    </source>
</evidence>
<comment type="caution">
    <text evidence="5">The sequence shown here is derived from an EMBL/GenBank/DDBJ whole genome shotgun (WGS) entry which is preliminary data.</text>
</comment>
<comment type="similarity">
    <text evidence="1">Belongs to the CDC6/cdc18 family.</text>
</comment>
<dbReference type="Pfam" id="PF13401">
    <property type="entry name" value="AAA_22"/>
    <property type="match status" value="1"/>
</dbReference>
<dbReference type="CDD" id="cd00009">
    <property type="entry name" value="AAA"/>
    <property type="match status" value="1"/>
</dbReference>
<keyword evidence="6" id="KW-1185">Reference proteome</keyword>
<dbReference type="SMART" id="SM00382">
    <property type="entry name" value="AAA"/>
    <property type="match status" value="1"/>
</dbReference>
<dbReference type="SUPFAM" id="SSF52540">
    <property type="entry name" value="P-loop containing nucleoside triphosphate hydrolases"/>
    <property type="match status" value="1"/>
</dbReference>
<feature type="domain" description="AAA+ ATPase" evidence="4">
    <location>
        <begin position="265"/>
        <end position="413"/>
    </location>
</feature>
<dbReference type="Proteomes" id="UP001431209">
    <property type="component" value="Unassembled WGS sequence"/>
</dbReference>
<feature type="region of interest" description="Disordered" evidence="3">
    <location>
        <begin position="182"/>
        <end position="210"/>
    </location>
</feature>
<dbReference type="GO" id="GO:0003688">
    <property type="term" value="F:DNA replication origin binding"/>
    <property type="evidence" value="ECO:0007669"/>
    <property type="project" value="TreeGrafter"/>
</dbReference>
<dbReference type="GO" id="GO:0016887">
    <property type="term" value="F:ATP hydrolysis activity"/>
    <property type="evidence" value="ECO:0007669"/>
    <property type="project" value="InterPro"/>
</dbReference>
<dbReference type="InterPro" id="IPR049945">
    <property type="entry name" value="AAA_22"/>
</dbReference>
<feature type="compositionally biased region" description="Basic and acidic residues" evidence="3">
    <location>
        <begin position="115"/>
        <end position="128"/>
    </location>
</feature>
<dbReference type="PANTHER" id="PTHR10763:SF26">
    <property type="entry name" value="CELL DIVISION CONTROL PROTEIN 6 HOMOLOG"/>
    <property type="match status" value="1"/>
</dbReference>
<dbReference type="AlphaFoldDB" id="A0AAW2YL84"/>
<dbReference type="Gene3D" id="3.40.50.300">
    <property type="entry name" value="P-loop containing nucleotide triphosphate hydrolases"/>
    <property type="match status" value="1"/>
</dbReference>
<name>A0AAW2YL84_9EUKA</name>
<evidence type="ECO:0000313" key="5">
    <source>
        <dbReference type="EMBL" id="KAL0477790.1"/>
    </source>
</evidence>